<dbReference type="GeneID" id="19977956"/>
<dbReference type="Gene3D" id="3.30.980.10">
    <property type="entry name" value="Threonyl-trna Synthetase, Chain A, domain 2"/>
    <property type="match status" value="1"/>
</dbReference>
<dbReference type="SMART" id="SM00863">
    <property type="entry name" value="tRNA_SAD"/>
    <property type="match status" value="1"/>
</dbReference>
<dbReference type="InterPro" id="IPR018163">
    <property type="entry name" value="Thr/Ala-tRNA-synth_IIc_edit"/>
</dbReference>
<dbReference type="GO" id="GO:0043039">
    <property type="term" value="P:tRNA aminoacylation"/>
    <property type="evidence" value="ECO:0007669"/>
    <property type="project" value="InterPro"/>
</dbReference>
<protein>
    <recommendedName>
        <fullName evidence="3">Threonyl/alanyl tRNA synthetase SAD domain-containing protein</fullName>
    </recommendedName>
</protein>
<proteinExistence type="inferred from homology"/>
<dbReference type="eggNOG" id="KOG2105">
    <property type="taxonomic scope" value="Eukaryota"/>
</dbReference>
<dbReference type="STRING" id="1220924.W2S6V7"/>
<dbReference type="InParanoid" id="W2S6V7"/>
<dbReference type="Pfam" id="PF07973">
    <property type="entry name" value="tRNA_SAD"/>
    <property type="match status" value="1"/>
</dbReference>
<comment type="cofactor">
    <cofactor evidence="1">
        <name>Zn(2+)</name>
        <dbReference type="ChEBI" id="CHEBI:29105"/>
    </cofactor>
</comment>
<name>W2S6V7_CYPE1</name>
<dbReference type="PANTHER" id="PTHR43462:SF2">
    <property type="entry name" value="THREONYL AND ALANYL TRNA SYNTHETASE SECOND ADDITIONAL DOMAIN-CONTAINING PROTEIN"/>
    <property type="match status" value="1"/>
</dbReference>
<dbReference type="InterPro" id="IPR012947">
    <property type="entry name" value="tRNA_SAD"/>
</dbReference>
<dbReference type="Proteomes" id="UP000030752">
    <property type="component" value="Unassembled WGS sequence"/>
</dbReference>
<dbReference type="FunCoup" id="W2S6V7">
    <property type="interactions" value="244"/>
</dbReference>
<sequence length="276" mass="30222">MSTIQVFLTDGQTHQLRSRVVSATPFSTLDSADQTLFPRAEQDHRVVVTTETIFHPQGGGQPSDTGEITSTAATTTTTTTTTAARFSVEMTRLSPSSGKVLHLGRFQDTLTLFKPEEEILQTLDTEKRELYSRYHTAGHTLDAAVRHVCGTTVANFDKLKASHVPGSAACEFTGLIPGERKAAIQARLNELLATKAEVKIEYWAKDEIERVSQEMCIHLDDVTLAENGRCRVVNIEGIDVCPCGGTHVASLDKCGRITVTKISRSNGNSRVSYRLE</sequence>
<dbReference type="AlphaFoldDB" id="W2S6V7"/>
<dbReference type="HOGENOM" id="CLU_004485_3_0_1"/>
<dbReference type="InterPro" id="IPR009000">
    <property type="entry name" value="Transl_B-barrel_sf"/>
</dbReference>
<dbReference type="OrthoDB" id="288942at2759"/>
<feature type="domain" description="Threonyl/alanyl tRNA synthetase SAD" evidence="3">
    <location>
        <begin position="230"/>
        <end position="272"/>
    </location>
</feature>
<evidence type="ECO:0000256" key="2">
    <source>
        <dbReference type="ARBA" id="ARBA00008429"/>
    </source>
</evidence>
<comment type="similarity">
    <text evidence="2">Belongs to the class-II aminoacyl-tRNA synthetase family. Alax-L subfamily.</text>
</comment>
<dbReference type="GO" id="GO:0004812">
    <property type="term" value="F:aminoacyl-tRNA ligase activity"/>
    <property type="evidence" value="ECO:0007669"/>
    <property type="project" value="InterPro"/>
</dbReference>
<dbReference type="GO" id="GO:0005524">
    <property type="term" value="F:ATP binding"/>
    <property type="evidence" value="ECO:0007669"/>
    <property type="project" value="InterPro"/>
</dbReference>
<organism evidence="4 5">
    <name type="scientific">Cyphellophora europaea (strain CBS 101466)</name>
    <name type="common">Phialophora europaea</name>
    <dbReference type="NCBI Taxonomy" id="1220924"/>
    <lineage>
        <taxon>Eukaryota</taxon>
        <taxon>Fungi</taxon>
        <taxon>Dikarya</taxon>
        <taxon>Ascomycota</taxon>
        <taxon>Pezizomycotina</taxon>
        <taxon>Eurotiomycetes</taxon>
        <taxon>Chaetothyriomycetidae</taxon>
        <taxon>Chaetothyriales</taxon>
        <taxon>Cyphellophoraceae</taxon>
        <taxon>Cyphellophora</taxon>
    </lineage>
</organism>
<dbReference type="InterPro" id="IPR051335">
    <property type="entry name" value="Alanyl-tRNA_Editing_Enzymes"/>
</dbReference>
<dbReference type="PANTHER" id="PTHR43462">
    <property type="entry name" value="ALANYL-TRNA EDITING PROTEIN"/>
    <property type="match status" value="1"/>
</dbReference>
<dbReference type="RefSeq" id="XP_008713509.1">
    <property type="nucleotide sequence ID" value="XM_008715287.1"/>
</dbReference>
<reference evidence="4 5" key="1">
    <citation type="submission" date="2013-03" db="EMBL/GenBank/DDBJ databases">
        <title>The Genome Sequence of Phialophora europaea CBS 101466.</title>
        <authorList>
            <consortium name="The Broad Institute Genomics Platform"/>
            <person name="Cuomo C."/>
            <person name="de Hoog S."/>
            <person name="Gorbushina A."/>
            <person name="Walker B."/>
            <person name="Young S.K."/>
            <person name="Zeng Q."/>
            <person name="Gargeya S."/>
            <person name="Fitzgerald M."/>
            <person name="Haas B."/>
            <person name="Abouelleil A."/>
            <person name="Allen A.W."/>
            <person name="Alvarado L."/>
            <person name="Arachchi H.M."/>
            <person name="Berlin A.M."/>
            <person name="Chapman S.B."/>
            <person name="Gainer-Dewar J."/>
            <person name="Goldberg J."/>
            <person name="Griggs A."/>
            <person name="Gujja S."/>
            <person name="Hansen M."/>
            <person name="Howarth C."/>
            <person name="Imamovic A."/>
            <person name="Ireland A."/>
            <person name="Larimer J."/>
            <person name="McCowan C."/>
            <person name="Murphy C."/>
            <person name="Pearson M."/>
            <person name="Poon T.W."/>
            <person name="Priest M."/>
            <person name="Roberts A."/>
            <person name="Saif S."/>
            <person name="Shea T."/>
            <person name="Sisk P."/>
            <person name="Sykes S."/>
            <person name="Wortman J."/>
            <person name="Nusbaum C."/>
            <person name="Birren B."/>
        </authorList>
    </citation>
    <scope>NUCLEOTIDE SEQUENCE [LARGE SCALE GENOMIC DNA]</scope>
    <source>
        <strain evidence="4 5">CBS 101466</strain>
    </source>
</reference>
<dbReference type="SUPFAM" id="SSF55186">
    <property type="entry name" value="ThrRS/AlaRS common domain"/>
    <property type="match status" value="1"/>
</dbReference>
<dbReference type="EMBL" id="KB822715">
    <property type="protein sequence ID" value="ETN44436.1"/>
    <property type="molecule type" value="Genomic_DNA"/>
</dbReference>
<dbReference type="FunFam" id="3.30.980.10:FF:000008">
    <property type="entry name" value="Similar to alanyl-tRNA synthetase"/>
    <property type="match status" value="1"/>
</dbReference>
<evidence type="ECO:0000259" key="3">
    <source>
        <dbReference type="SMART" id="SM00863"/>
    </source>
</evidence>
<gene>
    <name evidence="4" type="ORF">HMPREF1541_10617</name>
</gene>
<keyword evidence="5" id="KW-1185">Reference proteome</keyword>
<dbReference type="VEuPathDB" id="FungiDB:HMPREF1541_10617"/>
<evidence type="ECO:0000256" key="1">
    <source>
        <dbReference type="ARBA" id="ARBA00001947"/>
    </source>
</evidence>
<accession>W2S6V7</accession>
<dbReference type="SUPFAM" id="SSF50447">
    <property type="entry name" value="Translation proteins"/>
    <property type="match status" value="1"/>
</dbReference>
<dbReference type="Gene3D" id="2.40.30.130">
    <property type="match status" value="1"/>
</dbReference>
<evidence type="ECO:0000313" key="5">
    <source>
        <dbReference type="Proteomes" id="UP000030752"/>
    </source>
</evidence>
<evidence type="ECO:0000313" key="4">
    <source>
        <dbReference type="EMBL" id="ETN44436.1"/>
    </source>
</evidence>